<accession>A0A419RSY7</accession>
<keyword evidence="3" id="KW-1185">Reference proteome</keyword>
<name>A0A419RSY7_9SPHN</name>
<reference evidence="2 3" key="1">
    <citation type="journal article" date="2017" name="Int. J. Syst. Evol. Microbiol.">
        <title>Erythrobacter aquimixticola sp. nov., isolated from the junction between the ocean and a freshwater spring.</title>
        <authorList>
            <person name="Park S."/>
            <person name="Jung Y.T."/>
            <person name="Choi S.J."/>
            <person name="Yoon J.H."/>
        </authorList>
    </citation>
    <scope>NUCLEOTIDE SEQUENCE [LARGE SCALE GENOMIC DNA]</scope>
    <source>
        <strain evidence="2 3">JSSK-14</strain>
    </source>
</reference>
<feature type="region of interest" description="Disordered" evidence="1">
    <location>
        <begin position="1"/>
        <end position="32"/>
    </location>
</feature>
<evidence type="ECO:0000313" key="3">
    <source>
        <dbReference type="Proteomes" id="UP000285232"/>
    </source>
</evidence>
<protein>
    <submittedName>
        <fullName evidence="2">Uncharacterized protein</fullName>
    </submittedName>
</protein>
<comment type="caution">
    <text evidence="2">The sequence shown here is derived from an EMBL/GenBank/DDBJ whole genome shotgun (WGS) entry which is preliminary data.</text>
</comment>
<proteinExistence type="predicted"/>
<sequence length="422" mass="45106">MHAMTDQTRFDRFSMPGDIPDGRNPLTGETPEEKLQRVLDEHGYYLKVPVVDPERGNANAHPDDLSVPQAPGADIRPLGSSQELGRPVGLASAAPRSPELATGAAVGHATGEGSKPQEHPTPAPAPRTFGSTEALTGARMADFLVSMQTLGNVSIACKRAGIARQTAYRARRRHPGFARAWDAALVAARTVAESELAERAIHGVEETVYYHGEEVGSRRRYDARLLLAHLARLDKAAERLDVAASLPQLDDWIDALRDGADADAVMPERVDAEALREAQDARDLIADPRGFAEAEAARAEARKRAGEGADADLPQDTVTPVTPCPDCGGLCTDAEEDEAVHLTSDDCMWLGNRLERMDAARPAGAPKPHEQPGGDPDGDLEMVQMAAFEAGEDAWWTLTLAELEEGDTEVPGLEGSGSAGSR</sequence>
<gene>
    <name evidence="2" type="ORF">D6201_05520</name>
</gene>
<dbReference type="EMBL" id="RAHX01000001">
    <property type="protein sequence ID" value="RJY08890.1"/>
    <property type="molecule type" value="Genomic_DNA"/>
</dbReference>
<evidence type="ECO:0000256" key="1">
    <source>
        <dbReference type="SAM" id="MobiDB-lite"/>
    </source>
</evidence>
<feature type="region of interest" description="Disordered" evidence="1">
    <location>
        <begin position="403"/>
        <end position="422"/>
    </location>
</feature>
<organism evidence="2 3">
    <name type="scientific">Aurantiacibacter aquimixticola</name>
    <dbReference type="NCBI Taxonomy" id="1958945"/>
    <lineage>
        <taxon>Bacteria</taxon>
        <taxon>Pseudomonadati</taxon>
        <taxon>Pseudomonadota</taxon>
        <taxon>Alphaproteobacteria</taxon>
        <taxon>Sphingomonadales</taxon>
        <taxon>Erythrobacteraceae</taxon>
        <taxon>Aurantiacibacter</taxon>
    </lineage>
</organism>
<evidence type="ECO:0000313" key="2">
    <source>
        <dbReference type="EMBL" id="RJY08890.1"/>
    </source>
</evidence>
<feature type="region of interest" description="Disordered" evidence="1">
    <location>
        <begin position="360"/>
        <end position="380"/>
    </location>
</feature>
<dbReference type="AlphaFoldDB" id="A0A419RSY7"/>
<feature type="region of interest" description="Disordered" evidence="1">
    <location>
        <begin position="51"/>
        <end position="130"/>
    </location>
</feature>
<dbReference type="Proteomes" id="UP000285232">
    <property type="component" value="Unassembled WGS sequence"/>
</dbReference>